<evidence type="ECO:0000313" key="2">
    <source>
        <dbReference type="Proteomes" id="UP000054477"/>
    </source>
</evidence>
<name>A0A0C9X2W7_9AGAR</name>
<organism evidence="1 2">
    <name type="scientific">Laccaria amethystina LaAM-08-1</name>
    <dbReference type="NCBI Taxonomy" id="1095629"/>
    <lineage>
        <taxon>Eukaryota</taxon>
        <taxon>Fungi</taxon>
        <taxon>Dikarya</taxon>
        <taxon>Basidiomycota</taxon>
        <taxon>Agaricomycotina</taxon>
        <taxon>Agaricomycetes</taxon>
        <taxon>Agaricomycetidae</taxon>
        <taxon>Agaricales</taxon>
        <taxon>Agaricineae</taxon>
        <taxon>Hydnangiaceae</taxon>
        <taxon>Laccaria</taxon>
    </lineage>
</organism>
<dbReference type="EMBL" id="KN838950">
    <property type="protein sequence ID" value="KIJ91976.1"/>
    <property type="molecule type" value="Genomic_DNA"/>
</dbReference>
<dbReference type="Proteomes" id="UP000054477">
    <property type="component" value="Unassembled WGS sequence"/>
</dbReference>
<reference evidence="1 2" key="1">
    <citation type="submission" date="2014-04" db="EMBL/GenBank/DDBJ databases">
        <authorList>
            <consortium name="DOE Joint Genome Institute"/>
            <person name="Kuo A."/>
            <person name="Kohler A."/>
            <person name="Nagy L.G."/>
            <person name="Floudas D."/>
            <person name="Copeland A."/>
            <person name="Barry K.W."/>
            <person name="Cichocki N."/>
            <person name="Veneault-Fourrey C."/>
            <person name="LaButti K."/>
            <person name="Lindquist E.A."/>
            <person name="Lipzen A."/>
            <person name="Lundell T."/>
            <person name="Morin E."/>
            <person name="Murat C."/>
            <person name="Sun H."/>
            <person name="Tunlid A."/>
            <person name="Henrissat B."/>
            <person name="Grigoriev I.V."/>
            <person name="Hibbett D.S."/>
            <person name="Martin F."/>
            <person name="Nordberg H.P."/>
            <person name="Cantor M.N."/>
            <person name="Hua S.X."/>
        </authorList>
    </citation>
    <scope>NUCLEOTIDE SEQUENCE [LARGE SCALE GENOMIC DNA]</scope>
    <source>
        <strain evidence="1 2">LaAM-08-1</strain>
    </source>
</reference>
<accession>A0A0C9X2W7</accession>
<sequence length="58" mass="6385">MVISEKGGWKESGGKTSNVIRAQSKFTIMRNSVGTEGIEKNDFSKLPRKGDINYIHGS</sequence>
<gene>
    <name evidence="1" type="ORF">K443DRAFT_685531</name>
</gene>
<keyword evidence="2" id="KW-1185">Reference proteome</keyword>
<reference evidence="2" key="2">
    <citation type="submission" date="2015-01" db="EMBL/GenBank/DDBJ databases">
        <title>Evolutionary Origins and Diversification of the Mycorrhizal Mutualists.</title>
        <authorList>
            <consortium name="DOE Joint Genome Institute"/>
            <consortium name="Mycorrhizal Genomics Consortium"/>
            <person name="Kohler A."/>
            <person name="Kuo A."/>
            <person name="Nagy L.G."/>
            <person name="Floudas D."/>
            <person name="Copeland A."/>
            <person name="Barry K.W."/>
            <person name="Cichocki N."/>
            <person name="Veneault-Fourrey C."/>
            <person name="LaButti K."/>
            <person name="Lindquist E.A."/>
            <person name="Lipzen A."/>
            <person name="Lundell T."/>
            <person name="Morin E."/>
            <person name="Murat C."/>
            <person name="Riley R."/>
            <person name="Ohm R."/>
            <person name="Sun H."/>
            <person name="Tunlid A."/>
            <person name="Henrissat B."/>
            <person name="Grigoriev I.V."/>
            <person name="Hibbett D.S."/>
            <person name="Martin F."/>
        </authorList>
    </citation>
    <scope>NUCLEOTIDE SEQUENCE [LARGE SCALE GENOMIC DNA]</scope>
    <source>
        <strain evidence="2">LaAM-08-1</strain>
    </source>
</reference>
<evidence type="ECO:0000313" key="1">
    <source>
        <dbReference type="EMBL" id="KIJ91976.1"/>
    </source>
</evidence>
<dbReference type="AlphaFoldDB" id="A0A0C9X2W7"/>
<protein>
    <submittedName>
        <fullName evidence="1">Uncharacterized protein</fullName>
    </submittedName>
</protein>
<dbReference type="HOGENOM" id="CLU_2979454_0_0_1"/>
<proteinExistence type="predicted"/>